<name>A0ABR7UD79_9BRAD</name>
<gene>
    <name evidence="3" type="ORF">HA482_26970</name>
</gene>
<dbReference type="Pfam" id="PF13462">
    <property type="entry name" value="Thioredoxin_4"/>
    <property type="match status" value="1"/>
</dbReference>
<proteinExistence type="inferred from homology"/>
<dbReference type="SUPFAM" id="SSF52833">
    <property type="entry name" value="Thioredoxin-like"/>
    <property type="match status" value="1"/>
</dbReference>
<dbReference type="PROSITE" id="PS51318">
    <property type="entry name" value="TAT"/>
    <property type="match status" value="1"/>
</dbReference>
<dbReference type="PANTHER" id="PTHR13887">
    <property type="entry name" value="GLUTATHIONE S-TRANSFERASE KAPPA"/>
    <property type="match status" value="1"/>
</dbReference>
<dbReference type="InterPro" id="IPR012336">
    <property type="entry name" value="Thioredoxin-like_fold"/>
</dbReference>
<evidence type="ECO:0000313" key="4">
    <source>
        <dbReference type="Proteomes" id="UP000639516"/>
    </source>
</evidence>
<dbReference type="Gene3D" id="3.40.30.10">
    <property type="entry name" value="Glutaredoxin"/>
    <property type="match status" value="1"/>
</dbReference>
<dbReference type="InterPro" id="IPR036249">
    <property type="entry name" value="Thioredoxin-like_sf"/>
</dbReference>
<evidence type="ECO:0000256" key="1">
    <source>
        <dbReference type="ARBA" id="ARBA00005791"/>
    </source>
</evidence>
<dbReference type="Proteomes" id="UP000639516">
    <property type="component" value="Unassembled WGS sequence"/>
</dbReference>
<protein>
    <submittedName>
        <fullName evidence="3">DsbA family protein</fullName>
    </submittedName>
</protein>
<keyword evidence="4" id="KW-1185">Reference proteome</keyword>
<organism evidence="3 4">
    <name type="scientific">Bradyrhizobium campsiandrae</name>
    <dbReference type="NCBI Taxonomy" id="1729892"/>
    <lineage>
        <taxon>Bacteria</taxon>
        <taxon>Pseudomonadati</taxon>
        <taxon>Pseudomonadota</taxon>
        <taxon>Alphaproteobacteria</taxon>
        <taxon>Hyphomicrobiales</taxon>
        <taxon>Nitrobacteraceae</taxon>
        <taxon>Bradyrhizobium</taxon>
    </lineage>
</organism>
<feature type="domain" description="Thioredoxin-like fold" evidence="2">
    <location>
        <begin position="47"/>
        <end position="200"/>
    </location>
</feature>
<dbReference type="RefSeq" id="WP_188149218.1">
    <property type="nucleotide sequence ID" value="NZ_JAATTO010000042.1"/>
</dbReference>
<accession>A0ABR7UD79</accession>
<dbReference type="InterPro" id="IPR006311">
    <property type="entry name" value="TAT_signal"/>
</dbReference>
<reference evidence="3 4" key="1">
    <citation type="journal article" date="2020" name="Arch. Microbiol.">
        <title>Bradyrhizobium campsiandrae sp. nov., a nitrogen-fixing bacterial strain isolated from a native leguminous tree from the Amazon adapted to flooded conditions.</title>
        <authorList>
            <person name="Cabral Michel D."/>
            <person name="Martins da Costa E."/>
            <person name="Azarias Guimaraes A."/>
            <person name="Soares de Carvalho T."/>
            <person name="Santos de Castro Caputo P."/>
            <person name="Willems A."/>
            <person name="de Souza Moreira F.M."/>
        </authorList>
    </citation>
    <scope>NUCLEOTIDE SEQUENCE [LARGE SCALE GENOMIC DNA]</scope>
    <source>
        <strain evidence="4">INPA 384B</strain>
    </source>
</reference>
<evidence type="ECO:0000259" key="2">
    <source>
        <dbReference type="Pfam" id="PF13462"/>
    </source>
</evidence>
<dbReference type="EMBL" id="JAATTO010000042">
    <property type="protein sequence ID" value="MBC9981858.1"/>
    <property type="molecule type" value="Genomic_DNA"/>
</dbReference>
<comment type="similarity">
    <text evidence="1">Belongs to the thioredoxin family. DsbA subfamily.</text>
</comment>
<evidence type="ECO:0000313" key="3">
    <source>
        <dbReference type="EMBL" id="MBC9981858.1"/>
    </source>
</evidence>
<sequence length="212" mass="23156">MIITRRAFTTMLSLTGLAALAGLSPLRLISEAMAQSVADVAKPVSLPDMALGPKDAAVTITEFASMTCPHCAAFNEQVFPKIKSEYIDTGKIRYVFREFPLDIKAAAGSMLSRCIAKDDAPKYFAVTDMLFRQQNDWVVKNTTETLTRIGKQAGLTQQQVEACLKDQALLDKIAADQKYASDVLKVDSTPTFFINGEKIKGCLLYTSDAADD</sequence>
<comment type="caution">
    <text evidence="3">The sequence shown here is derived from an EMBL/GenBank/DDBJ whole genome shotgun (WGS) entry which is preliminary data.</text>
</comment>
<dbReference type="PANTHER" id="PTHR13887:SF56">
    <property type="entry name" value="THIOREDOXIN-LIKE REDUCTASE RV2466C"/>
    <property type="match status" value="1"/>
</dbReference>